<comment type="caution">
    <text evidence="8">The sequence shown here is derived from an EMBL/GenBank/DDBJ whole genome shotgun (WGS) entry which is preliminary data.</text>
</comment>
<keyword evidence="2" id="KW-1003">Cell membrane</keyword>
<sequence length="230" mass="26069">MSLNTRNVTQGGQVLKYMISMFMQINNIIVYWILMASVGIFFIWFFIRMSVEQILNGFSFWILYVFVSALPSAAKNEYTFHWTSPRTGESIELHRTAGQVLADPYFQAVGIKLKDVAFTGWGLSSIVFVSGIIAVYWYLGRKGAAQRTNEQIGGRELTTEVKDVNKILKSQNKLSNLKINDLHLVKETEMQNVALHGTVGSGKSRVVIEFLTQLRARGDRVIIYDKGNNF</sequence>
<protein>
    <recommendedName>
        <fullName evidence="7">Type IV secretion system coupling protein TraD DNA-binding domain-containing protein</fullName>
    </recommendedName>
</protein>
<dbReference type="AlphaFoldDB" id="A0A0L0UP90"/>
<feature type="transmembrane region" description="Helical" evidence="6">
    <location>
        <begin position="54"/>
        <end position="74"/>
    </location>
</feature>
<dbReference type="Gene3D" id="3.40.50.300">
    <property type="entry name" value="P-loop containing nucleotide triphosphate hydrolases"/>
    <property type="match status" value="1"/>
</dbReference>
<feature type="transmembrane region" description="Helical" evidence="6">
    <location>
        <begin position="28"/>
        <end position="47"/>
    </location>
</feature>
<dbReference type="PANTHER" id="PTHR37937">
    <property type="entry name" value="CONJUGATIVE TRANSFER: DNA TRANSPORT"/>
    <property type="match status" value="1"/>
</dbReference>
<keyword evidence="5 6" id="KW-0472">Membrane</keyword>
<evidence type="ECO:0000313" key="9">
    <source>
        <dbReference type="Proteomes" id="UP000054564"/>
    </source>
</evidence>
<gene>
    <name evidence="8" type="ORF">PSTG_17988</name>
</gene>
<feature type="domain" description="Type IV secretion system coupling protein TraD DNA-binding" evidence="7">
    <location>
        <begin position="178"/>
        <end position="227"/>
    </location>
</feature>
<proteinExistence type="predicted"/>
<dbReference type="PANTHER" id="PTHR37937:SF1">
    <property type="entry name" value="CONJUGATIVE TRANSFER: DNA TRANSPORT"/>
    <property type="match status" value="1"/>
</dbReference>
<evidence type="ECO:0000256" key="1">
    <source>
        <dbReference type="ARBA" id="ARBA00004651"/>
    </source>
</evidence>
<name>A0A0L0UP90_9BASI</name>
<comment type="subcellular location">
    <subcellularLocation>
        <location evidence="1">Cell membrane</location>
        <topology evidence="1">Multi-pass membrane protein</topology>
    </subcellularLocation>
</comment>
<dbReference type="InterPro" id="IPR027417">
    <property type="entry name" value="P-loop_NTPase"/>
</dbReference>
<evidence type="ECO:0000256" key="2">
    <source>
        <dbReference type="ARBA" id="ARBA00022475"/>
    </source>
</evidence>
<dbReference type="EMBL" id="AJIL01001379">
    <property type="protein sequence ID" value="KNE88594.1"/>
    <property type="molecule type" value="Genomic_DNA"/>
</dbReference>
<reference evidence="9" key="1">
    <citation type="submission" date="2014-03" db="EMBL/GenBank/DDBJ databases">
        <title>The Genome Sequence of Puccinia striiformis f. sp. tritici PST-78.</title>
        <authorList>
            <consortium name="The Broad Institute Genome Sequencing Platform"/>
            <person name="Cuomo C."/>
            <person name="Hulbert S."/>
            <person name="Chen X."/>
            <person name="Walker B."/>
            <person name="Young S.K."/>
            <person name="Zeng Q."/>
            <person name="Gargeya S."/>
            <person name="Fitzgerald M."/>
            <person name="Haas B."/>
            <person name="Abouelleil A."/>
            <person name="Alvarado L."/>
            <person name="Arachchi H.M."/>
            <person name="Berlin A.M."/>
            <person name="Chapman S.B."/>
            <person name="Goldberg J."/>
            <person name="Griggs A."/>
            <person name="Gujja S."/>
            <person name="Hansen M."/>
            <person name="Howarth C."/>
            <person name="Imamovic A."/>
            <person name="Larimer J."/>
            <person name="McCowan C."/>
            <person name="Montmayeur A."/>
            <person name="Murphy C."/>
            <person name="Neiman D."/>
            <person name="Pearson M."/>
            <person name="Priest M."/>
            <person name="Roberts A."/>
            <person name="Saif S."/>
            <person name="Shea T."/>
            <person name="Sisk P."/>
            <person name="Sykes S."/>
            <person name="Wortman J."/>
            <person name="Nusbaum C."/>
            <person name="Birren B."/>
        </authorList>
    </citation>
    <scope>NUCLEOTIDE SEQUENCE [LARGE SCALE GENOMIC DNA]</scope>
    <source>
        <strain evidence="9">race PST-78</strain>
    </source>
</reference>
<organism evidence="8 9">
    <name type="scientific">Puccinia striiformis f. sp. tritici PST-78</name>
    <dbReference type="NCBI Taxonomy" id="1165861"/>
    <lineage>
        <taxon>Eukaryota</taxon>
        <taxon>Fungi</taxon>
        <taxon>Dikarya</taxon>
        <taxon>Basidiomycota</taxon>
        <taxon>Pucciniomycotina</taxon>
        <taxon>Pucciniomycetes</taxon>
        <taxon>Pucciniales</taxon>
        <taxon>Pucciniaceae</taxon>
        <taxon>Puccinia</taxon>
    </lineage>
</organism>
<keyword evidence="3 6" id="KW-0812">Transmembrane</keyword>
<evidence type="ECO:0000256" key="4">
    <source>
        <dbReference type="ARBA" id="ARBA00022989"/>
    </source>
</evidence>
<dbReference type="InterPro" id="IPR019476">
    <property type="entry name" value="T4SS_TraD_DNA-bd"/>
</dbReference>
<accession>A0A0L0UP90</accession>
<dbReference type="GO" id="GO:0005886">
    <property type="term" value="C:plasma membrane"/>
    <property type="evidence" value="ECO:0007669"/>
    <property type="project" value="UniProtKB-SubCell"/>
</dbReference>
<dbReference type="Pfam" id="PF10412">
    <property type="entry name" value="TrwB_AAD_bind"/>
    <property type="match status" value="1"/>
</dbReference>
<feature type="non-terminal residue" evidence="8">
    <location>
        <position position="230"/>
    </location>
</feature>
<evidence type="ECO:0000256" key="6">
    <source>
        <dbReference type="SAM" id="Phobius"/>
    </source>
</evidence>
<keyword evidence="9" id="KW-1185">Reference proteome</keyword>
<feature type="transmembrane region" description="Helical" evidence="6">
    <location>
        <begin position="118"/>
        <end position="139"/>
    </location>
</feature>
<evidence type="ECO:0000256" key="5">
    <source>
        <dbReference type="ARBA" id="ARBA00023136"/>
    </source>
</evidence>
<evidence type="ECO:0000256" key="3">
    <source>
        <dbReference type="ARBA" id="ARBA00022692"/>
    </source>
</evidence>
<dbReference type="Proteomes" id="UP000054564">
    <property type="component" value="Unassembled WGS sequence"/>
</dbReference>
<dbReference type="SUPFAM" id="SSF52540">
    <property type="entry name" value="P-loop containing nucleoside triphosphate hydrolases"/>
    <property type="match status" value="1"/>
</dbReference>
<evidence type="ECO:0000259" key="7">
    <source>
        <dbReference type="Pfam" id="PF10412"/>
    </source>
</evidence>
<keyword evidence="4 6" id="KW-1133">Transmembrane helix</keyword>
<dbReference type="InterPro" id="IPR051539">
    <property type="entry name" value="T4SS-coupling_protein"/>
</dbReference>
<evidence type="ECO:0000313" key="8">
    <source>
        <dbReference type="EMBL" id="KNE88594.1"/>
    </source>
</evidence>